<name>A0ABN6PPW7_9BURK</name>
<organism evidence="2 3">
    <name type="scientific">Sphaerotilus microaerophilus</name>
    <dbReference type="NCBI Taxonomy" id="2914710"/>
    <lineage>
        <taxon>Bacteria</taxon>
        <taxon>Pseudomonadati</taxon>
        <taxon>Pseudomonadota</taxon>
        <taxon>Betaproteobacteria</taxon>
        <taxon>Burkholderiales</taxon>
        <taxon>Sphaerotilaceae</taxon>
        <taxon>Sphaerotilus</taxon>
    </lineage>
</organism>
<protein>
    <submittedName>
        <fullName evidence="2">Uncharacterized protein</fullName>
    </submittedName>
</protein>
<accession>A0ABN6PPW7</accession>
<evidence type="ECO:0000256" key="1">
    <source>
        <dbReference type="SAM" id="MobiDB-lite"/>
    </source>
</evidence>
<evidence type="ECO:0000313" key="2">
    <source>
        <dbReference type="EMBL" id="BDI06112.1"/>
    </source>
</evidence>
<gene>
    <name evidence="2" type="ORF">CATMQ487_30820</name>
</gene>
<dbReference type="RefSeq" id="WP_251969425.1">
    <property type="nucleotide sequence ID" value="NZ_AP025730.1"/>
</dbReference>
<reference evidence="2" key="1">
    <citation type="submission" date="2022-04" db="EMBL/GenBank/DDBJ databases">
        <title>Whole genome sequence of Sphaerotilus sp. FB-5.</title>
        <authorList>
            <person name="Takeda M."/>
            <person name="Narihara S."/>
            <person name="Akimoto M."/>
            <person name="Akimoto R."/>
            <person name="Nishiyashiki S."/>
            <person name="Murakami T."/>
        </authorList>
    </citation>
    <scope>NUCLEOTIDE SEQUENCE</scope>
    <source>
        <strain evidence="2">FB-5</strain>
    </source>
</reference>
<proteinExistence type="predicted"/>
<evidence type="ECO:0000313" key="3">
    <source>
        <dbReference type="Proteomes" id="UP001057498"/>
    </source>
</evidence>
<sequence length="181" mass="19776">MSPESDAVGAPEAGDAPALGPAPSERVDGRAALRSALLAWMGEAAQRGARELWWCDADLSQWPVGERAWIEQLDRWAGPGRRLIVLVADDAPLQRQHPRWTAWRRTWSHLVDLRVLAADGASLAPFGWALCPGHCGVELLDASLGRARWVREPAALQRGLQHLRGLAERSRPGIPVNLLGL</sequence>
<feature type="region of interest" description="Disordered" evidence="1">
    <location>
        <begin position="1"/>
        <end position="25"/>
    </location>
</feature>
<dbReference type="Proteomes" id="UP001057498">
    <property type="component" value="Chromosome"/>
</dbReference>
<dbReference type="EMBL" id="AP025730">
    <property type="protein sequence ID" value="BDI06112.1"/>
    <property type="molecule type" value="Genomic_DNA"/>
</dbReference>
<keyword evidence="3" id="KW-1185">Reference proteome</keyword>